<proteinExistence type="predicted"/>
<feature type="compositionally biased region" description="Low complexity" evidence="2">
    <location>
        <begin position="364"/>
        <end position="390"/>
    </location>
</feature>
<evidence type="ECO:0000313" key="5">
    <source>
        <dbReference type="Proteomes" id="UP000011976"/>
    </source>
</evidence>
<dbReference type="AlphaFoldDB" id="M9MIJ8"/>
<feature type="compositionally biased region" description="Basic and acidic residues" evidence="2">
    <location>
        <begin position="280"/>
        <end position="305"/>
    </location>
</feature>
<feature type="domain" description="DUF4211" evidence="3">
    <location>
        <begin position="494"/>
        <end position="586"/>
    </location>
</feature>
<feature type="region of interest" description="Disordered" evidence="2">
    <location>
        <begin position="110"/>
        <end position="435"/>
    </location>
</feature>
<dbReference type="Proteomes" id="UP000011976">
    <property type="component" value="Unassembled WGS sequence"/>
</dbReference>
<reference evidence="5" key="1">
    <citation type="journal article" date="2013" name="Genome Announc.">
        <title>Genome sequence of the basidiomycetous yeast Pseudozyma antarctica T-34, a producer of the glycolipid biosurfactants mannosylerythritol lipids.</title>
        <authorList>
            <person name="Morita T."/>
            <person name="Koike H."/>
            <person name="Koyama Y."/>
            <person name="Hagiwara H."/>
            <person name="Ito E."/>
            <person name="Fukuoka T."/>
            <person name="Imura T."/>
            <person name="Machida M."/>
            <person name="Kitamoto D."/>
        </authorList>
    </citation>
    <scope>NUCLEOTIDE SEQUENCE [LARGE SCALE GENOMIC DNA]</scope>
    <source>
        <strain evidence="5">T-34</strain>
    </source>
</reference>
<feature type="compositionally biased region" description="Low complexity" evidence="2">
    <location>
        <begin position="35"/>
        <end position="46"/>
    </location>
</feature>
<name>M9MIJ8_PSEA3</name>
<feature type="compositionally biased region" description="Low complexity" evidence="2">
    <location>
        <begin position="417"/>
        <end position="427"/>
    </location>
</feature>
<sequence length="739" mass="81053">MGPKKKQRLSDGVRASTKPLSTSSTRSRTRSASVAPPTSTTTPPASKKGKGKGKQTQTDKPPLKQEQDALARLSPVWDAEAAPKMTCWVEIPPLHPRPTEDELLFVRPRTITEPKAKGKQREGALLHHLDRSASKVDPFHFTDEDLRDESEGRQLYAFQPKPPKPRKTASPSRTAQPAHDGLEDLCLGSHAGPSTASAQPDQTRPLFFHGDSGDEDARRNGPPPRTKASASQAEVKAEPTTNGQHPNNGQTSKPSKSDKSRSQSAGAQPPATSREKKRSRSVERTRDEGVGKKRGEDIKNLRSELNEDAFARSTGPRHKEEYRTKLAALSQARKKAKLERGESLSASDSDQAASKSRQNGRATSVSSGSDSGSDSDTSSGDSSESSSSGDFIVGDDQIEYDKGFDPNDAEPAPRPLPSAAAAAAAMPKGGKYKRDSDGRIRLMPIHSHAAVSGSSSSVLAAHGLGLGQRKGLDELCLDWLEWAVARVLLTWSSLSPADRERLERNRAALKSRTRSTEESVGSVAMRRQFNWYLTNYPKMHVEALFTDEIDRFGSLAKQGCGICHRRSQKPQARVMFSGSRYNQQTLAPLSSHQDDSSSDSDSEASDRSDDTETWREAGRDEKGRAGHVFFAGNHCAHRAAVLHALHHWEWTAMQTLARHESIRYIRRQLWRKSRNGRGKDGCPGAGAYEVAFCITEMISPTGRCTWKSKPDTRATSELDRLRRRLKSLTDQAIAVNRAK</sequence>
<feature type="compositionally biased region" description="Polar residues" evidence="2">
    <location>
        <begin position="192"/>
        <end position="202"/>
    </location>
</feature>
<dbReference type="OrthoDB" id="2554458at2759"/>
<evidence type="ECO:0000256" key="2">
    <source>
        <dbReference type="SAM" id="MobiDB-lite"/>
    </source>
</evidence>
<evidence type="ECO:0000313" key="4">
    <source>
        <dbReference type="EMBL" id="GAC77042.1"/>
    </source>
</evidence>
<accession>M9MIJ8</accession>
<keyword evidence="1" id="KW-0175">Coiled coil</keyword>
<feature type="compositionally biased region" description="Basic and acidic residues" evidence="2">
    <location>
        <begin position="604"/>
        <end position="618"/>
    </location>
</feature>
<dbReference type="Pfam" id="PF13926">
    <property type="entry name" value="DUF4211"/>
    <property type="match status" value="1"/>
</dbReference>
<protein>
    <recommendedName>
        <fullName evidence="3">DUF4211 domain-containing protein</fullName>
    </recommendedName>
</protein>
<feature type="coiled-coil region" evidence="1">
    <location>
        <begin position="711"/>
        <end position="738"/>
    </location>
</feature>
<organism evidence="4 5">
    <name type="scientific">Pseudozyma antarctica (strain T-34)</name>
    <name type="common">Yeast</name>
    <name type="synonym">Candida antarctica</name>
    <dbReference type="NCBI Taxonomy" id="1151754"/>
    <lineage>
        <taxon>Eukaryota</taxon>
        <taxon>Fungi</taxon>
        <taxon>Dikarya</taxon>
        <taxon>Basidiomycota</taxon>
        <taxon>Ustilaginomycotina</taxon>
        <taxon>Ustilaginomycetes</taxon>
        <taxon>Ustilaginales</taxon>
        <taxon>Ustilaginaceae</taxon>
        <taxon>Moesziomyces</taxon>
    </lineage>
</organism>
<dbReference type="EMBL" id="DF196790">
    <property type="protein sequence ID" value="GAC77042.1"/>
    <property type="molecule type" value="Genomic_DNA"/>
</dbReference>
<gene>
    <name evidence="4" type="ORF">PANT_24c00019</name>
</gene>
<evidence type="ECO:0000259" key="3">
    <source>
        <dbReference type="Pfam" id="PF13926"/>
    </source>
</evidence>
<evidence type="ECO:0000256" key="1">
    <source>
        <dbReference type="SAM" id="Coils"/>
    </source>
</evidence>
<feature type="compositionally biased region" description="Polar residues" evidence="2">
    <location>
        <begin position="239"/>
        <end position="254"/>
    </location>
</feature>
<dbReference type="InterPro" id="IPR025451">
    <property type="entry name" value="DUF4211"/>
</dbReference>
<feature type="region of interest" description="Disordered" evidence="2">
    <location>
        <begin position="587"/>
        <end position="618"/>
    </location>
</feature>
<feature type="compositionally biased region" description="Low complexity" evidence="2">
    <location>
        <begin position="343"/>
        <end position="356"/>
    </location>
</feature>
<feature type="region of interest" description="Disordered" evidence="2">
    <location>
        <begin position="1"/>
        <end position="77"/>
    </location>
</feature>
<feature type="compositionally biased region" description="Basic and acidic residues" evidence="2">
    <location>
        <begin position="110"/>
        <end position="152"/>
    </location>
</feature>